<dbReference type="PANTHER" id="PTHR45138">
    <property type="entry name" value="REGULATORY COMPONENTS OF SENSORY TRANSDUCTION SYSTEM"/>
    <property type="match status" value="1"/>
</dbReference>
<dbReference type="FunFam" id="3.30.70.270:FF:000001">
    <property type="entry name" value="Diguanylate cyclase domain protein"/>
    <property type="match status" value="1"/>
</dbReference>
<name>A0A4R6Z7G4_9GAMM</name>
<dbReference type="InterPro" id="IPR011622">
    <property type="entry name" value="7TMR_DISM_rcpt_extracell_dom2"/>
</dbReference>
<dbReference type="GO" id="GO:0052621">
    <property type="term" value="F:diguanylate cyclase activity"/>
    <property type="evidence" value="ECO:0007669"/>
    <property type="project" value="UniProtKB-EC"/>
</dbReference>
<evidence type="ECO:0000256" key="1">
    <source>
        <dbReference type="ARBA" id="ARBA00001946"/>
    </source>
</evidence>
<evidence type="ECO:0000313" key="7">
    <source>
        <dbReference type="EMBL" id="TDR47702.1"/>
    </source>
</evidence>
<evidence type="ECO:0000256" key="3">
    <source>
        <dbReference type="ARBA" id="ARBA00034247"/>
    </source>
</evidence>
<gene>
    <name evidence="7" type="ORF">DFR29_102362</name>
</gene>
<comment type="caution">
    <text evidence="7">The sequence shown here is derived from an EMBL/GenBank/DDBJ whole genome shotgun (WGS) entry which is preliminary data.</text>
</comment>
<feature type="transmembrane region" description="Helical" evidence="5">
    <location>
        <begin position="261"/>
        <end position="280"/>
    </location>
</feature>
<dbReference type="PANTHER" id="PTHR45138:SF9">
    <property type="entry name" value="DIGUANYLATE CYCLASE DGCM-RELATED"/>
    <property type="match status" value="1"/>
</dbReference>
<dbReference type="GO" id="GO:1902201">
    <property type="term" value="P:negative regulation of bacterial-type flagellum-dependent cell motility"/>
    <property type="evidence" value="ECO:0007669"/>
    <property type="project" value="TreeGrafter"/>
</dbReference>
<feature type="transmembrane region" description="Helical" evidence="5">
    <location>
        <begin position="224"/>
        <end position="249"/>
    </location>
</feature>
<comment type="catalytic activity">
    <reaction evidence="3">
        <text>2 GTP = 3',3'-c-di-GMP + 2 diphosphate</text>
        <dbReference type="Rhea" id="RHEA:24898"/>
        <dbReference type="ChEBI" id="CHEBI:33019"/>
        <dbReference type="ChEBI" id="CHEBI:37565"/>
        <dbReference type="ChEBI" id="CHEBI:58805"/>
        <dbReference type="EC" id="2.7.7.65"/>
    </reaction>
</comment>
<dbReference type="NCBIfam" id="TIGR00254">
    <property type="entry name" value="GGDEF"/>
    <property type="match status" value="1"/>
</dbReference>
<feature type="transmembrane region" description="Helical" evidence="5">
    <location>
        <begin position="317"/>
        <end position="338"/>
    </location>
</feature>
<proteinExistence type="predicted"/>
<evidence type="ECO:0000256" key="4">
    <source>
        <dbReference type="SAM" id="Coils"/>
    </source>
</evidence>
<dbReference type="Proteomes" id="UP000295293">
    <property type="component" value="Unassembled WGS sequence"/>
</dbReference>
<feature type="transmembrane region" description="Helical" evidence="5">
    <location>
        <begin position="345"/>
        <end position="366"/>
    </location>
</feature>
<dbReference type="EC" id="2.7.7.65" evidence="2"/>
<dbReference type="PROSITE" id="PS50887">
    <property type="entry name" value="GGDEF"/>
    <property type="match status" value="1"/>
</dbReference>
<evidence type="ECO:0000313" key="8">
    <source>
        <dbReference type="Proteomes" id="UP000295293"/>
    </source>
</evidence>
<organism evidence="7 8">
    <name type="scientific">Tahibacter aquaticus</name>
    <dbReference type="NCBI Taxonomy" id="520092"/>
    <lineage>
        <taxon>Bacteria</taxon>
        <taxon>Pseudomonadati</taxon>
        <taxon>Pseudomonadota</taxon>
        <taxon>Gammaproteobacteria</taxon>
        <taxon>Lysobacterales</taxon>
        <taxon>Rhodanobacteraceae</taxon>
        <taxon>Tahibacter</taxon>
    </lineage>
</organism>
<dbReference type="InterPro" id="IPR011623">
    <property type="entry name" value="7TMR_DISM_rcpt_extracell_dom1"/>
</dbReference>
<dbReference type="Gene3D" id="2.60.40.2380">
    <property type="match status" value="1"/>
</dbReference>
<keyword evidence="5" id="KW-0472">Membrane</keyword>
<dbReference type="AlphaFoldDB" id="A0A4R6Z7G4"/>
<sequence length="611" mass="67657">MIRFMRKGGFRHTLLCGSGLVLLLWSVIACALEPFVLGKDSGFRVDLRPGLGLLRDPAHALDVDSAWQAWRDGRFEPVADAASYGFSHDAFWFALSLNNRDNPARRWLLTVEQPRLDRIDLWWRDGKGELHAARLGDALPFSARSEPHRYPNQALELGAGETLQILLRVESSSSVQLPLRLYTPNELYRSSYDAQAGAGLYYGLLLALLLYNLAVLISIRDATYLYYVAYVAAFGLLMLAFNGVGFQYLWPDSPQWQNSSLPFAIGAVLCTTVMFAASFLDLPRHLPRLAQTLRYLVAGFALLLVFAFTRWRYDITIVFNLGVIALGLVVTAAAVVCARRGYRPAWYYLVAWTLLIAGGIALPLSSFGVIARTVLTEYSVQFGSAAEMLLLSFSLAYRIHLLRDANERMAGEARELLEQRVSERTQELASTAQRLEQANRQLREASLRDGLTGAYNRRYLDQSLDTIWQAAQSGSPLFSLLMIDIDHFKAINDNHGHIAGDDCLRVVAQRLRDACGTPGAFVARYGGEEFMAVLPGLGASDAASQAQQLRLAVSAEPVALEGTLLQVTVSIGVASFDSRHASSLPDLLRLTDQALYRAKRSGRDRVVCALD</sequence>
<keyword evidence="8" id="KW-1185">Reference proteome</keyword>
<dbReference type="Gene3D" id="3.30.70.270">
    <property type="match status" value="1"/>
</dbReference>
<dbReference type="GO" id="GO:0043709">
    <property type="term" value="P:cell adhesion involved in single-species biofilm formation"/>
    <property type="evidence" value="ECO:0007669"/>
    <property type="project" value="TreeGrafter"/>
</dbReference>
<keyword evidence="5" id="KW-0812">Transmembrane</keyword>
<feature type="transmembrane region" description="Helical" evidence="5">
    <location>
        <begin position="292"/>
        <end position="311"/>
    </location>
</feature>
<dbReference type="InterPro" id="IPR043128">
    <property type="entry name" value="Rev_trsase/Diguanyl_cyclase"/>
</dbReference>
<dbReference type="PROSITE" id="PS51257">
    <property type="entry name" value="PROKAR_LIPOPROTEIN"/>
    <property type="match status" value="1"/>
</dbReference>
<comment type="cofactor">
    <cofactor evidence="1">
        <name>Mg(2+)</name>
        <dbReference type="ChEBI" id="CHEBI:18420"/>
    </cofactor>
</comment>
<dbReference type="Pfam" id="PF07696">
    <property type="entry name" value="7TMR-DISMED2"/>
    <property type="match status" value="1"/>
</dbReference>
<dbReference type="EMBL" id="SNZH01000002">
    <property type="protein sequence ID" value="TDR47702.1"/>
    <property type="molecule type" value="Genomic_DNA"/>
</dbReference>
<dbReference type="SMART" id="SM00267">
    <property type="entry name" value="GGDEF"/>
    <property type="match status" value="1"/>
</dbReference>
<feature type="transmembrane region" description="Helical" evidence="5">
    <location>
        <begin position="199"/>
        <end position="217"/>
    </location>
</feature>
<dbReference type="InterPro" id="IPR000160">
    <property type="entry name" value="GGDEF_dom"/>
</dbReference>
<dbReference type="OrthoDB" id="9803824at2"/>
<dbReference type="Pfam" id="PF07695">
    <property type="entry name" value="7TMR-DISM_7TM"/>
    <property type="match status" value="1"/>
</dbReference>
<dbReference type="InterPro" id="IPR029787">
    <property type="entry name" value="Nucleotide_cyclase"/>
</dbReference>
<feature type="coiled-coil region" evidence="4">
    <location>
        <begin position="399"/>
        <end position="448"/>
    </location>
</feature>
<dbReference type="InterPro" id="IPR050469">
    <property type="entry name" value="Diguanylate_Cyclase"/>
</dbReference>
<dbReference type="Pfam" id="PF00990">
    <property type="entry name" value="GGDEF"/>
    <property type="match status" value="1"/>
</dbReference>
<dbReference type="SUPFAM" id="SSF55073">
    <property type="entry name" value="Nucleotide cyclase"/>
    <property type="match status" value="1"/>
</dbReference>
<keyword evidence="5" id="KW-1133">Transmembrane helix</keyword>
<keyword evidence="4" id="KW-0175">Coiled coil</keyword>
<evidence type="ECO:0000256" key="2">
    <source>
        <dbReference type="ARBA" id="ARBA00012528"/>
    </source>
</evidence>
<protein>
    <recommendedName>
        <fullName evidence="2">diguanylate cyclase</fullName>
        <ecNumber evidence="2">2.7.7.65</ecNumber>
    </recommendedName>
</protein>
<dbReference type="CDD" id="cd01949">
    <property type="entry name" value="GGDEF"/>
    <property type="match status" value="1"/>
</dbReference>
<accession>A0A4R6Z7G4</accession>
<reference evidence="7 8" key="1">
    <citation type="submission" date="2019-03" db="EMBL/GenBank/DDBJ databases">
        <title>Genomic Encyclopedia of Type Strains, Phase IV (KMG-IV): sequencing the most valuable type-strain genomes for metagenomic binning, comparative biology and taxonomic classification.</title>
        <authorList>
            <person name="Goeker M."/>
        </authorList>
    </citation>
    <scope>NUCLEOTIDE SEQUENCE [LARGE SCALE GENOMIC DNA]</scope>
    <source>
        <strain evidence="7 8">DSM 21667</strain>
    </source>
</reference>
<evidence type="ECO:0000256" key="5">
    <source>
        <dbReference type="SAM" id="Phobius"/>
    </source>
</evidence>
<dbReference type="GO" id="GO:0005886">
    <property type="term" value="C:plasma membrane"/>
    <property type="evidence" value="ECO:0007669"/>
    <property type="project" value="TreeGrafter"/>
</dbReference>
<feature type="domain" description="GGDEF" evidence="6">
    <location>
        <begin position="476"/>
        <end position="611"/>
    </location>
</feature>
<evidence type="ECO:0000259" key="6">
    <source>
        <dbReference type="PROSITE" id="PS50887"/>
    </source>
</evidence>